<proteinExistence type="predicted"/>
<reference evidence="4 5" key="1">
    <citation type="submission" date="2015-04" db="EMBL/GenBank/DDBJ databases">
        <title>Complete genome sequence of Schizopora paradoxa KUC8140, a cosmopolitan wood degrader in East Asia.</title>
        <authorList>
            <consortium name="DOE Joint Genome Institute"/>
            <person name="Min B."/>
            <person name="Park H."/>
            <person name="Jang Y."/>
            <person name="Kim J.-J."/>
            <person name="Kim K.H."/>
            <person name="Pangilinan J."/>
            <person name="Lipzen A."/>
            <person name="Riley R."/>
            <person name="Grigoriev I.V."/>
            <person name="Spatafora J.W."/>
            <person name="Choi I.-G."/>
        </authorList>
    </citation>
    <scope>NUCLEOTIDE SEQUENCE [LARGE SCALE GENOMIC DNA]</scope>
    <source>
        <strain evidence="4 5">KUC8140</strain>
    </source>
</reference>
<feature type="transmembrane region" description="Helical" evidence="2">
    <location>
        <begin position="48"/>
        <end position="72"/>
    </location>
</feature>
<protein>
    <recommendedName>
        <fullName evidence="3">DUF6533 domain-containing protein</fullName>
    </recommendedName>
</protein>
<evidence type="ECO:0000259" key="3">
    <source>
        <dbReference type="Pfam" id="PF20151"/>
    </source>
</evidence>
<organism evidence="4 5">
    <name type="scientific">Schizopora paradoxa</name>
    <dbReference type="NCBI Taxonomy" id="27342"/>
    <lineage>
        <taxon>Eukaryota</taxon>
        <taxon>Fungi</taxon>
        <taxon>Dikarya</taxon>
        <taxon>Basidiomycota</taxon>
        <taxon>Agaricomycotina</taxon>
        <taxon>Agaricomycetes</taxon>
        <taxon>Hymenochaetales</taxon>
        <taxon>Schizoporaceae</taxon>
        <taxon>Schizopora</taxon>
    </lineage>
</organism>
<name>A0A0H2S6V6_9AGAM</name>
<evidence type="ECO:0000256" key="1">
    <source>
        <dbReference type="SAM" id="MobiDB-lite"/>
    </source>
</evidence>
<feature type="transmembrane region" description="Helical" evidence="2">
    <location>
        <begin position="204"/>
        <end position="225"/>
    </location>
</feature>
<feature type="domain" description="DUF6533" evidence="3">
    <location>
        <begin position="17"/>
        <end position="60"/>
    </location>
</feature>
<dbReference type="InterPro" id="IPR045340">
    <property type="entry name" value="DUF6533"/>
</dbReference>
<keyword evidence="2" id="KW-0472">Membrane</keyword>
<feature type="region of interest" description="Disordered" evidence="1">
    <location>
        <begin position="303"/>
        <end position="326"/>
    </location>
</feature>
<feature type="transmembrane region" description="Helical" evidence="2">
    <location>
        <begin position="116"/>
        <end position="137"/>
    </location>
</feature>
<feature type="transmembrane region" description="Helical" evidence="2">
    <location>
        <begin position="84"/>
        <end position="104"/>
    </location>
</feature>
<dbReference type="Proteomes" id="UP000053477">
    <property type="component" value="Unassembled WGS sequence"/>
</dbReference>
<dbReference type="EMBL" id="KQ085885">
    <property type="protein sequence ID" value="KLO19704.1"/>
    <property type="molecule type" value="Genomic_DNA"/>
</dbReference>
<keyword evidence="2" id="KW-0812">Transmembrane</keyword>
<evidence type="ECO:0000313" key="5">
    <source>
        <dbReference type="Proteomes" id="UP000053477"/>
    </source>
</evidence>
<dbReference type="AlphaFoldDB" id="A0A0H2S6V6"/>
<sequence length="326" mass="37079">MDVNTISFITAVWALHYYLLVAVVILCYDHIITFGQEVQLIWKQKFTFTTLLFILNRYFTELAYVPTVLFLFNSPGGMQVCSSFAHYPGSVGVFSQAVISAFLVMRSYALLRRQLWVLLVTIPLLIVSVGVTAWAIVQVETANIVFGEQMSCVPVKMLSLNPFRASWLVHTLFDTIVFAITVWKTYQWQRQQYQLGIRSRIVELILRDGSLYYVIMAVVNLFNFLPTWFPSNEYFAATSGNKSEIPHALSVTLLSRMILNLRQAAVEDDRGSNADATQVSTQRSESIIYEDRESCELGEDHLSLEGSESTESFPSFIGVNSREQRE</sequence>
<keyword evidence="5" id="KW-1185">Reference proteome</keyword>
<gene>
    <name evidence="4" type="ORF">SCHPADRAFT_992649</name>
</gene>
<evidence type="ECO:0000256" key="2">
    <source>
        <dbReference type="SAM" id="Phobius"/>
    </source>
</evidence>
<dbReference type="STRING" id="27342.A0A0H2S6V6"/>
<dbReference type="InParanoid" id="A0A0H2S6V6"/>
<dbReference type="OrthoDB" id="2745134at2759"/>
<accession>A0A0H2S6V6</accession>
<feature type="transmembrane region" description="Helical" evidence="2">
    <location>
        <begin position="165"/>
        <end position="183"/>
    </location>
</feature>
<keyword evidence="2" id="KW-1133">Transmembrane helix</keyword>
<dbReference type="Pfam" id="PF20151">
    <property type="entry name" value="DUF6533"/>
    <property type="match status" value="1"/>
</dbReference>
<feature type="transmembrane region" description="Helical" evidence="2">
    <location>
        <begin position="6"/>
        <end position="28"/>
    </location>
</feature>
<evidence type="ECO:0000313" key="4">
    <source>
        <dbReference type="EMBL" id="KLO19704.1"/>
    </source>
</evidence>